<dbReference type="VEuPathDB" id="FungiDB:PC110_g20621"/>
<proteinExistence type="predicted"/>
<gene>
    <name evidence="1" type="ORF">PC115_g10679</name>
</gene>
<dbReference type="VEuPathDB" id="FungiDB:PC110_g20620"/>
<reference evidence="1" key="1">
    <citation type="submission" date="2018-10" db="EMBL/GenBank/DDBJ databases">
        <title>Effector identification in a new, highly contiguous assembly of the strawberry crown rot pathogen Phytophthora cactorum.</title>
        <authorList>
            <person name="Armitage A.D."/>
            <person name="Nellist C.F."/>
            <person name="Bates H."/>
            <person name="Vickerstaff R.J."/>
            <person name="Harrison R.J."/>
        </authorList>
    </citation>
    <scope>NUCLEOTIDE SEQUENCE</scope>
    <source>
        <strain evidence="1">4032</strain>
    </source>
</reference>
<protein>
    <submittedName>
        <fullName evidence="1">Uncharacterized protein</fullName>
    </submittedName>
</protein>
<dbReference type="AlphaFoldDB" id="A0A8T1CDR0"/>
<name>A0A8T1CDR0_9STRA</name>
<organism evidence="1 2">
    <name type="scientific">Phytophthora cactorum</name>
    <dbReference type="NCBI Taxonomy" id="29920"/>
    <lineage>
        <taxon>Eukaryota</taxon>
        <taxon>Sar</taxon>
        <taxon>Stramenopiles</taxon>
        <taxon>Oomycota</taxon>
        <taxon>Peronosporomycetes</taxon>
        <taxon>Peronosporales</taxon>
        <taxon>Peronosporaceae</taxon>
        <taxon>Phytophthora</taxon>
    </lineage>
</organism>
<sequence>MLPCITICRLGRVYGYFTLVKSKVTRLRLSLEPQLMDISTFSFGSMRITGVWGILSTKWLLPLGMDAYKGRGRWVDVQAVDTSLRLAIGIGQVEVVNLLGKRASVTQAVTQEDRMNGSLSKACGSQAVVRVQPDVMKIASLWSGQQEENDNKGEFASDFPNLVQMPSSILSSSDYQQKMADRDQQRLPLRLAAEAIAPQREDVRNLVQALCLFCRRAWTQDMSVVALGKVLFGDKSKTVMVTLGQVLSDINGEHQHQNEETVTPLVLTNWPVEWEQDLIELQKQLAAQALQN</sequence>
<evidence type="ECO:0000313" key="1">
    <source>
        <dbReference type="EMBL" id="KAG2917598.1"/>
    </source>
</evidence>
<accession>A0A8T1CDR0</accession>
<comment type="caution">
    <text evidence="1">The sequence shown here is derived from an EMBL/GenBank/DDBJ whole genome shotgun (WGS) entry which is preliminary data.</text>
</comment>
<dbReference type="EMBL" id="RCMI01000320">
    <property type="protein sequence ID" value="KAG2917598.1"/>
    <property type="molecule type" value="Genomic_DNA"/>
</dbReference>
<dbReference type="Proteomes" id="UP000774804">
    <property type="component" value="Unassembled WGS sequence"/>
</dbReference>
<evidence type="ECO:0000313" key="2">
    <source>
        <dbReference type="Proteomes" id="UP000774804"/>
    </source>
</evidence>